<dbReference type="GO" id="GO:0003677">
    <property type="term" value="F:DNA binding"/>
    <property type="evidence" value="ECO:0007669"/>
    <property type="project" value="UniProtKB-KW"/>
</dbReference>
<dbReference type="Proteomes" id="UP000600449">
    <property type="component" value="Unassembled WGS sequence"/>
</dbReference>
<dbReference type="AlphaFoldDB" id="A0A917QCA0"/>
<keyword evidence="3" id="KW-0804">Transcription</keyword>
<reference evidence="6 7" key="1">
    <citation type="journal article" date="2014" name="Int. J. Syst. Evol. Microbiol.">
        <title>Complete genome sequence of Corynebacterium casei LMG S-19264T (=DSM 44701T), isolated from a smear-ripened cheese.</title>
        <authorList>
            <consortium name="US DOE Joint Genome Institute (JGI-PGF)"/>
            <person name="Walter F."/>
            <person name="Albersmeier A."/>
            <person name="Kalinowski J."/>
            <person name="Ruckert C."/>
        </authorList>
    </citation>
    <scope>NUCLEOTIDE SEQUENCE [LARGE SCALE GENOMIC DNA]</scope>
    <source>
        <strain evidence="6 7">CGMCC 1.9161</strain>
    </source>
</reference>
<evidence type="ECO:0000313" key="7">
    <source>
        <dbReference type="Proteomes" id="UP000600449"/>
    </source>
</evidence>
<dbReference type="InterPro" id="IPR036388">
    <property type="entry name" value="WH-like_DNA-bd_sf"/>
</dbReference>
<protein>
    <submittedName>
        <fullName evidence="6">MarR family transcriptional regulator</fullName>
    </submittedName>
</protein>
<evidence type="ECO:0000256" key="4">
    <source>
        <dbReference type="SAM" id="MobiDB-lite"/>
    </source>
</evidence>
<evidence type="ECO:0000256" key="3">
    <source>
        <dbReference type="ARBA" id="ARBA00023163"/>
    </source>
</evidence>
<accession>A0A917QCA0</accession>
<dbReference type="InterPro" id="IPR036390">
    <property type="entry name" value="WH_DNA-bd_sf"/>
</dbReference>
<dbReference type="InterPro" id="IPR000835">
    <property type="entry name" value="HTH_MarR-typ"/>
</dbReference>
<keyword evidence="2" id="KW-0238">DNA-binding</keyword>
<dbReference type="SMART" id="SM00347">
    <property type="entry name" value="HTH_MARR"/>
    <property type="match status" value="1"/>
</dbReference>
<sequence length="168" mass="18551">MNHHPSYNAGMTATNTIETPAPPANDTQDAVRVWLRFVRLQQRLSNGIAAELRAIGLSIPQFDLVSTLSEREGITQGELAQRLYVTKGNVSGLVDRLVEAGLVERRPIPGDRRSHALHLTRDGRARAAEGIAAQRAFVARTLGRLPDSDVGELDRILRAWRDVARETL</sequence>
<organism evidence="6 7">
    <name type="scientific">Salinarimonas ramus</name>
    <dbReference type="NCBI Taxonomy" id="690164"/>
    <lineage>
        <taxon>Bacteria</taxon>
        <taxon>Pseudomonadati</taxon>
        <taxon>Pseudomonadota</taxon>
        <taxon>Alphaproteobacteria</taxon>
        <taxon>Hyphomicrobiales</taxon>
        <taxon>Salinarimonadaceae</taxon>
        <taxon>Salinarimonas</taxon>
    </lineage>
</organism>
<dbReference type="PANTHER" id="PTHR33164">
    <property type="entry name" value="TRANSCRIPTIONAL REGULATOR, MARR FAMILY"/>
    <property type="match status" value="1"/>
</dbReference>
<dbReference type="PRINTS" id="PR00598">
    <property type="entry name" value="HTHMARR"/>
</dbReference>
<dbReference type="PROSITE" id="PS50995">
    <property type="entry name" value="HTH_MARR_2"/>
    <property type="match status" value="1"/>
</dbReference>
<dbReference type="GO" id="GO:0003700">
    <property type="term" value="F:DNA-binding transcription factor activity"/>
    <property type="evidence" value="ECO:0007669"/>
    <property type="project" value="InterPro"/>
</dbReference>
<dbReference type="PROSITE" id="PS01117">
    <property type="entry name" value="HTH_MARR_1"/>
    <property type="match status" value="1"/>
</dbReference>
<feature type="region of interest" description="Disordered" evidence="4">
    <location>
        <begin position="1"/>
        <end position="24"/>
    </location>
</feature>
<keyword evidence="1" id="KW-0805">Transcription regulation</keyword>
<dbReference type="SUPFAM" id="SSF46785">
    <property type="entry name" value="Winged helix' DNA-binding domain"/>
    <property type="match status" value="1"/>
</dbReference>
<feature type="domain" description="HTH marR-type" evidence="5">
    <location>
        <begin position="30"/>
        <end position="162"/>
    </location>
</feature>
<proteinExistence type="predicted"/>
<feature type="compositionally biased region" description="Polar residues" evidence="4">
    <location>
        <begin position="9"/>
        <end position="18"/>
    </location>
</feature>
<evidence type="ECO:0000313" key="6">
    <source>
        <dbReference type="EMBL" id="GGK43305.1"/>
    </source>
</evidence>
<evidence type="ECO:0000256" key="2">
    <source>
        <dbReference type="ARBA" id="ARBA00023125"/>
    </source>
</evidence>
<dbReference type="InterPro" id="IPR039422">
    <property type="entry name" value="MarR/SlyA-like"/>
</dbReference>
<evidence type="ECO:0000256" key="1">
    <source>
        <dbReference type="ARBA" id="ARBA00023015"/>
    </source>
</evidence>
<dbReference type="Pfam" id="PF12802">
    <property type="entry name" value="MarR_2"/>
    <property type="match status" value="1"/>
</dbReference>
<dbReference type="PANTHER" id="PTHR33164:SF104">
    <property type="entry name" value="TRANSCRIPTIONAL REGULATORY PROTEIN"/>
    <property type="match status" value="1"/>
</dbReference>
<dbReference type="Gene3D" id="1.10.10.10">
    <property type="entry name" value="Winged helix-like DNA-binding domain superfamily/Winged helix DNA-binding domain"/>
    <property type="match status" value="1"/>
</dbReference>
<evidence type="ECO:0000259" key="5">
    <source>
        <dbReference type="PROSITE" id="PS50995"/>
    </source>
</evidence>
<comment type="caution">
    <text evidence="6">The sequence shown here is derived from an EMBL/GenBank/DDBJ whole genome shotgun (WGS) entry which is preliminary data.</text>
</comment>
<name>A0A917QCA0_9HYPH</name>
<dbReference type="GO" id="GO:0006950">
    <property type="term" value="P:response to stress"/>
    <property type="evidence" value="ECO:0007669"/>
    <property type="project" value="TreeGrafter"/>
</dbReference>
<gene>
    <name evidence="6" type="ORF">GCM10011322_33040</name>
</gene>
<dbReference type="EMBL" id="BMMF01000010">
    <property type="protein sequence ID" value="GGK43305.1"/>
    <property type="molecule type" value="Genomic_DNA"/>
</dbReference>
<keyword evidence="7" id="KW-1185">Reference proteome</keyword>
<dbReference type="InterPro" id="IPR023187">
    <property type="entry name" value="Tscrpt_reg_MarR-type_CS"/>
</dbReference>